<gene>
    <name evidence="2" type="ORF">SAMN05443244_1876</name>
</gene>
<organism evidence="2 3">
    <name type="scientific">Terriglobus roseus</name>
    <dbReference type="NCBI Taxonomy" id="392734"/>
    <lineage>
        <taxon>Bacteria</taxon>
        <taxon>Pseudomonadati</taxon>
        <taxon>Acidobacteriota</taxon>
        <taxon>Terriglobia</taxon>
        <taxon>Terriglobales</taxon>
        <taxon>Acidobacteriaceae</taxon>
        <taxon>Terriglobus</taxon>
    </lineage>
</organism>
<dbReference type="PANTHER" id="PTHR23150:SF36">
    <property type="entry name" value="HERCYNINE OXYGENASE"/>
    <property type="match status" value="1"/>
</dbReference>
<dbReference type="Proteomes" id="UP000182409">
    <property type="component" value="Unassembled WGS sequence"/>
</dbReference>
<evidence type="ECO:0000259" key="1">
    <source>
        <dbReference type="Pfam" id="PF03781"/>
    </source>
</evidence>
<dbReference type="PANTHER" id="PTHR23150">
    <property type="entry name" value="SULFATASE MODIFYING FACTOR 1, 2"/>
    <property type="match status" value="1"/>
</dbReference>
<sequence>MATMALSPATSSVVDSAGSVANALLVRYRAARAATAHCCAPLSAEDQMVQSCAEASPTKWHQAHTSWFFETFVLTPLLPGYRPFHPDFHWLFNSYYKSLGNEIPEKKLRASFSRPSLEQILAFRAHVDHHVDQLLQRPDVPEDALRRIVLGIQHEQQHLELLLTDIKHAFFTNPLHPVYRENASLPTRLPQPGQWVEFDGGLQQIGYPLDAANPLDFSFDNETPRHTVYLQPYALENRTVTCAEYFDFMNDNGYNRAELWLSEGWDTVESERWDAPLYWQRSPAEPSGWRIFTLGGWRPLSEMLHTPVCHVSLFEADAYARWRGCRLPTEAEWEYAAASSPADNGSLLEDSTLHPQASTSRDLTQMLGGCWEWTSSAYTGYPGYAPLPGALGEYNGKFMSSQIILRGGSALTPESHIRAAYRNFFSPATRWQISGIRLARAFAAEQPTASNGSAQ</sequence>
<evidence type="ECO:0000313" key="3">
    <source>
        <dbReference type="Proteomes" id="UP000182409"/>
    </source>
</evidence>
<reference evidence="2 3" key="1">
    <citation type="submission" date="2016-10" db="EMBL/GenBank/DDBJ databases">
        <authorList>
            <person name="de Groot N.N."/>
        </authorList>
    </citation>
    <scope>NUCLEOTIDE SEQUENCE [LARGE SCALE GENOMIC DNA]</scope>
    <source>
        <strain evidence="2 3">AB35.6</strain>
    </source>
</reference>
<dbReference type="Pfam" id="PF03781">
    <property type="entry name" value="FGE-sulfatase"/>
    <property type="match status" value="2"/>
</dbReference>
<dbReference type="SUPFAM" id="SSF56436">
    <property type="entry name" value="C-type lectin-like"/>
    <property type="match status" value="1"/>
</dbReference>
<dbReference type="InterPro" id="IPR016187">
    <property type="entry name" value="CTDL_fold"/>
</dbReference>
<protein>
    <submittedName>
        <fullName evidence="2">Ergothioneine biosynthesis protein EgtB</fullName>
    </submittedName>
</protein>
<feature type="domain" description="Sulfatase-modifying factor enzyme-like" evidence="1">
    <location>
        <begin position="194"/>
        <end position="345"/>
    </location>
</feature>
<accession>A0A1H4MB09</accession>
<dbReference type="InterPro" id="IPR042095">
    <property type="entry name" value="SUMF_sf"/>
</dbReference>
<feature type="domain" description="Sulfatase-modifying factor enzyme-like" evidence="1">
    <location>
        <begin position="362"/>
        <end position="440"/>
    </location>
</feature>
<dbReference type="OrthoDB" id="9768004at2"/>
<proteinExistence type="predicted"/>
<dbReference type="Gene3D" id="3.90.1580.10">
    <property type="entry name" value="paralog of FGE (formylglycine-generating enzyme)"/>
    <property type="match status" value="2"/>
</dbReference>
<dbReference type="InterPro" id="IPR017806">
    <property type="entry name" value="EgtB"/>
</dbReference>
<dbReference type="InterPro" id="IPR005532">
    <property type="entry name" value="SUMF_dom"/>
</dbReference>
<evidence type="ECO:0000313" key="2">
    <source>
        <dbReference type="EMBL" id="SEB80133.1"/>
    </source>
</evidence>
<dbReference type="InterPro" id="IPR051043">
    <property type="entry name" value="Sulfatase_Mod_Factor_Kinase"/>
</dbReference>
<dbReference type="NCBIfam" id="TIGR03440">
    <property type="entry name" value="egtB_TIGR03440"/>
    <property type="match status" value="1"/>
</dbReference>
<dbReference type="RefSeq" id="WP_074653560.1">
    <property type="nucleotide sequence ID" value="NZ_FNSD01000001.1"/>
</dbReference>
<dbReference type="AlphaFoldDB" id="A0A1H4MB09"/>
<name>A0A1H4MB09_9BACT</name>
<dbReference type="GO" id="GO:0052699">
    <property type="term" value="P:ergothioneine biosynthetic process"/>
    <property type="evidence" value="ECO:0007669"/>
    <property type="project" value="InterPro"/>
</dbReference>
<dbReference type="EMBL" id="FNSD01000001">
    <property type="protein sequence ID" value="SEB80133.1"/>
    <property type="molecule type" value="Genomic_DNA"/>
</dbReference>